<sequence length="184" mass="20679">MLQRAHQYIAVEALVAGKRDESKRPRVEQHRGHPSGPTKRREDRSNILPSRPPPIPLNSTRIEILLQIRERGLLKTPNPMKTCFKIRDERRLEKGLRMKKTSTSPSGWGIKSTLTMTYSDGVVHGDQFQRCIITKVPRSENSQKNALARLTSSHGTSPQPWGIARIPEPSISLVAMSIAEEGES</sequence>
<dbReference type="EMBL" id="AMZH03005732">
    <property type="protein sequence ID" value="RRT65681.1"/>
    <property type="molecule type" value="Genomic_DNA"/>
</dbReference>
<accession>A0A426ZP40</accession>
<proteinExistence type="predicted"/>
<comment type="caution">
    <text evidence="2">The sequence shown here is derived from an EMBL/GenBank/DDBJ whole genome shotgun (WGS) entry which is preliminary data.</text>
</comment>
<protein>
    <submittedName>
        <fullName evidence="2">Uncharacterized protein</fullName>
    </submittedName>
</protein>
<evidence type="ECO:0000256" key="1">
    <source>
        <dbReference type="SAM" id="MobiDB-lite"/>
    </source>
</evidence>
<gene>
    <name evidence="2" type="ORF">B296_00010773</name>
</gene>
<name>A0A426ZP40_ENSVE</name>
<feature type="region of interest" description="Disordered" evidence="1">
    <location>
        <begin position="16"/>
        <end position="56"/>
    </location>
</feature>
<evidence type="ECO:0000313" key="3">
    <source>
        <dbReference type="Proteomes" id="UP000287651"/>
    </source>
</evidence>
<feature type="compositionally biased region" description="Basic and acidic residues" evidence="1">
    <location>
        <begin position="17"/>
        <end position="31"/>
    </location>
</feature>
<evidence type="ECO:0000313" key="2">
    <source>
        <dbReference type="EMBL" id="RRT65681.1"/>
    </source>
</evidence>
<dbReference type="AlphaFoldDB" id="A0A426ZP40"/>
<reference evidence="2 3" key="1">
    <citation type="journal article" date="2014" name="Agronomy (Basel)">
        <title>A Draft Genome Sequence for Ensete ventricosum, the Drought-Tolerant Tree Against Hunger.</title>
        <authorList>
            <person name="Harrison J."/>
            <person name="Moore K.A."/>
            <person name="Paszkiewicz K."/>
            <person name="Jones T."/>
            <person name="Grant M."/>
            <person name="Ambacheew D."/>
            <person name="Muzemil S."/>
            <person name="Studholme D.J."/>
        </authorList>
    </citation>
    <scope>NUCLEOTIDE SEQUENCE [LARGE SCALE GENOMIC DNA]</scope>
</reference>
<organism evidence="2 3">
    <name type="scientific">Ensete ventricosum</name>
    <name type="common">Abyssinian banana</name>
    <name type="synonym">Musa ensete</name>
    <dbReference type="NCBI Taxonomy" id="4639"/>
    <lineage>
        <taxon>Eukaryota</taxon>
        <taxon>Viridiplantae</taxon>
        <taxon>Streptophyta</taxon>
        <taxon>Embryophyta</taxon>
        <taxon>Tracheophyta</taxon>
        <taxon>Spermatophyta</taxon>
        <taxon>Magnoliopsida</taxon>
        <taxon>Liliopsida</taxon>
        <taxon>Zingiberales</taxon>
        <taxon>Musaceae</taxon>
        <taxon>Ensete</taxon>
    </lineage>
</organism>
<dbReference type="Proteomes" id="UP000287651">
    <property type="component" value="Unassembled WGS sequence"/>
</dbReference>